<evidence type="ECO:0000313" key="18">
    <source>
        <dbReference type="EMBL" id="ASB39967.1"/>
    </source>
</evidence>
<evidence type="ECO:0000313" key="21">
    <source>
        <dbReference type="Proteomes" id="UP000596035"/>
    </source>
</evidence>
<dbReference type="SUPFAM" id="SSF69189">
    <property type="entry name" value="Penicillin-binding protein associated domain"/>
    <property type="match status" value="1"/>
</dbReference>
<dbReference type="InterPro" id="IPR012907">
    <property type="entry name" value="Peptidase_S11_C"/>
</dbReference>
<dbReference type="GO" id="GO:0006508">
    <property type="term" value="P:proteolysis"/>
    <property type="evidence" value="ECO:0007669"/>
    <property type="project" value="UniProtKB-KW"/>
</dbReference>
<dbReference type="Gene3D" id="2.60.410.10">
    <property type="entry name" value="D-Ala-D-Ala carboxypeptidase, C-terminal domain"/>
    <property type="match status" value="1"/>
</dbReference>
<feature type="chain" id="PRO_5044568654" description="serine-type D-Ala-D-Ala carboxypeptidase" evidence="16">
    <location>
        <begin position="31"/>
        <end position="386"/>
    </location>
</feature>
<comment type="similarity">
    <text evidence="3 15">Belongs to the peptidase S11 family.</text>
</comment>
<comment type="pathway">
    <text evidence="2">Cell wall biogenesis; peptidoglycan biosynthesis.</text>
</comment>
<keyword evidence="5 19" id="KW-0121">Carboxypeptidase</keyword>
<keyword evidence="11" id="KW-0961">Cell wall biogenesis/degradation</keyword>
<dbReference type="PANTHER" id="PTHR21581">
    <property type="entry name" value="D-ALANYL-D-ALANINE CARBOXYPEPTIDASE"/>
    <property type="match status" value="1"/>
</dbReference>
<evidence type="ECO:0000256" key="9">
    <source>
        <dbReference type="ARBA" id="ARBA00022960"/>
    </source>
</evidence>
<dbReference type="EMBL" id="CP065321">
    <property type="protein sequence ID" value="QQR29255.1"/>
    <property type="molecule type" value="Genomic_DNA"/>
</dbReference>
<evidence type="ECO:0000256" key="10">
    <source>
        <dbReference type="ARBA" id="ARBA00022984"/>
    </source>
</evidence>
<keyword evidence="7 16" id="KW-0732">Signal</keyword>
<dbReference type="KEGG" id="amur:ADH66_04435"/>
<dbReference type="GO" id="GO:0009252">
    <property type="term" value="P:peptidoglycan biosynthetic process"/>
    <property type="evidence" value="ECO:0007669"/>
    <property type="project" value="UniProtKB-UniPathway"/>
</dbReference>
<gene>
    <name evidence="18" type="ORF">ADH66_04435</name>
    <name evidence="19" type="ORF">I5Q82_14500</name>
</gene>
<keyword evidence="20" id="KW-1185">Reference proteome</keyword>
<feature type="active site" description="Proton acceptor" evidence="13">
    <location>
        <position position="68"/>
    </location>
</feature>
<evidence type="ECO:0000256" key="3">
    <source>
        <dbReference type="ARBA" id="ARBA00007164"/>
    </source>
</evidence>
<evidence type="ECO:0000256" key="1">
    <source>
        <dbReference type="ARBA" id="ARBA00003217"/>
    </source>
</evidence>
<evidence type="ECO:0000256" key="14">
    <source>
        <dbReference type="PIRSR" id="PIRSR618044-2"/>
    </source>
</evidence>
<feature type="active site" evidence="13">
    <location>
        <position position="122"/>
    </location>
</feature>
<dbReference type="SMART" id="SM00936">
    <property type="entry name" value="PBP5_C"/>
    <property type="match status" value="1"/>
</dbReference>
<dbReference type="PRINTS" id="PR00725">
    <property type="entry name" value="DADACBPTASE1"/>
</dbReference>
<dbReference type="Pfam" id="PF00768">
    <property type="entry name" value="Peptidase_S11"/>
    <property type="match status" value="1"/>
</dbReference>
<evidence type="ECO:0000313" key="20">
    <source>
        <dbReference type="Proteomes" id="UP000196710"/>
    </source>
</evidence>
<dbReference type="InterPro" id="IPR012338">
    <property type="entry name" value="Beta-lactam/transpept-like"/>
</dbReference>
<evidence type="ECO:0000256" key="4">
    <source>
        <dbReference type="ARBA" id="ARBA00012448"/>
    </source>
</evidence>
<comment type="function">
    <text evidence="1">Removes C-terminal D-alanyl residues from sugar-peptide cell wall precursors.</text>
</comment>
<reference evidence="19 21" key="3">
    <citation type="submission" date="2020-11" db="EMBL/GenBank/DDBJ databases">
        <title>Closed and high quality bacterial genomes of the OMM12 community.</title>
        <authorList>
            <person name="Marbouty M."/>
            <person name="Lamy-Besnier Q."/>
            <person name="Debarbieux L."/>
            <person name="Koszul R."/>
        </authorList>
    </citation>
    <scope>NUCLEOTIDE SEQUENCE [LARGE SCALE GENOMIC DNA]</scope>
    <source>
        <strain evidence="19 21">KB18</strain>
    </source>
</reference>
<name>A0A1Z2XNG5_9FIRM</name>
<keyword evidence="9" id="KW-0133">Cell shape</keyword>
<dbReference type="GO" id="GO:0008360">
    <property type="term" value="P:regulation of cell shape"/>
    <property type="evidence" value="ECO:0007669"/>
    <property type="project" value="UniProtKB-KW"/>
</dbReference>
<feature type="domain" description="Peptidase S11 D-Ala-D-Ala carboxypeptidase A C-terminal" evidence="17">
    <location>
        <begin position="273"/>
        <end position="365"/>
    </location>
</feature>
<evidence type="ECO:0000313" key="19">
    <source>
        <dbReference type="EMBL" id="QQR29255.1"/>
    </source>
</evidence>
<keyword evidence="8" id="KW-0378">Hydrolase</keyword>
<dbReference type="SUPFAM" id="SSF56601">
    <property type="entry name" value="beta-lactamase/transpeptidase-like"/>
    <property type="match status" value="1"/>
</dbReference>
<reference evidence="18" key="1">
    <citation type="journal article" date="2017" name="Genome Announc.">
        <title>High-Quality Whole-Genome Sequences of the Oligo-Mouse-Microbiota Bacterial Community.</title>
        <authorList>
            <person name="Garzetti D."/>
            <person name="Brugiroux S."/>
            <person name="Bunk B."/>
            <person name="Pukall R."/>
            <person name="McCoy K.D."/>
            <person name="Macpherson A.J."/>
            <person name="Stecher B."/>
        </authorList>
    </citation>
    <scope>NUCLEOTIDE SEQUENCE</scope>
    <source>
        <strain evidence="18">KB18</strain>
    </source>
</reference>
<feature type="binding site" evidence="14">
    <location>
        <position position="229"/>
    </location>
    <ligand>
        <name>substrate</name>
    </ligand>
</feature>
<dbReference type="Proteomes" id="UP000596035">
    <property type="component" value="Chromosome"/>
</dbReference>
<organism evidence="19 21">
    <name type="scientific">Acutalibacter muris</name>
    <dbReference type="NCBI Taxonomy" id="1796620"/>
    <lineage>
        <taxon>Bacteria</taxon>
        <taxon>Bacillati</taxon>
        <taxon>Bacillota</taxon>
        <taxon>Clostridia</taxon>
        <taxon>Eubacteriales</taxon>
        <taxon>Acutalibacteraceae</taxon>
        <taxon>Acutalibacter</taxon>
    </lineage>
</organism>
<dbReference type="Pfam" id="PF07943">
    <property type="entry name" value="PBP5_C"/>
    <property type="match status" value="1"/>
</dbReference>
<keyword evidence="6" id="KW-0645">Protease</keyword>
<evidence type="ECO:0000256" key="6">
    <source>
        <dbReference type="ARBA" id="ARBA00022670"/>
    </source>
</evidence>
<dbReference type="GO" id="GO:0009002">
    <property type="term" value="F:serine-type D-Ala-D-Ala carboxypeptidase activity"/>
    <property type="evidence" value="ECO:0007669"/>
    <property type="project" value="UniProtKB-EC"/>
</dbReference>
<evidence type="ECO:0000256" key="5">
    <source>
        <dbReference type="ARBA" id="ARBA00022645"/>
    </source>
</evidence>
<accession>A0A1Z2XNG5</accession>
<sequence length="386" mass="41775">MLWGEAGVRMKKILVLLAALILLPLPTAKAASEPGVSAQSAILISGDDGTVIFEKNAHERLAMASTTKIMTALLTLEEAERSGDPVIDVTEEMVRVEGSSMGLQAGNRLTLTNLTSGMLLASGNDAANAAALYLGGSQEGFAELMNTRAREIGMTETNFVTPSGLDDEEHYSTAYDMALLGREAMGNEEFARIAGSSTLQVEFMEPEQKVSYTNHNKLLRIYDGCIGIKTGFTKKAGRTLVSAARRDGTTLIAVTLNAPDDWDDHMAMFDYGFETVKTVQMGGEALPETLPVAGSDKQGIGLRMGQKLNMTLPIEQAQEVESRVLLPKFLYAPVRAGEKVGRVQYLMGGEEIYSVPIIAAEEAGALVMPERGFWEKVTDFFDEIFN</sequence>
<dbReference type="EC" id="3.4.16.4" evidence="4"/>
<evidence type="ECO:0000256" key="13">
    <source>
        <dbReference type="PIRSR" id="PIRSR618044-1"/>
    </source>
</evidence>
<evidence type="ECO:0000256" key="8">
    <source>
        <dbReference type="ARBA" id="ARBA00022801"/>
    </source>
</evidence>
<dbReference type="Gene3D" id="3.40.710.10">
    <property type="entry name" value="DD-peptidase/beta-lactamase superfamily"/>
    <property type="match status" value="1"/>
</dbReference>
<evidence type="ECO:0000256" key="15">
    <source>
        <dbReference type="RuleBase" id="RU004016"/>
    </source>
</evidence>
<evidence type="ECO:0000256" key="11">
    <source>
        <dbReference type="ARBA" id="ARBA00023316"/>
    </source>
</evidence>
<evidence type="ECO:0000256" key="2">
    <source>
        <dbReference type="ARBA" id="ARBA00004752"/>
    </source>
</evidence>
<protein>
    <recommendedName>
        <fullName evidence="4">serine-type D-Ala-D-Ala carboxypeptidase</fullName>
        <ecNumber evidence="4">3.4.16.4</ecNumber>
    </recommendedName>
</protein>
<dbReference type="InterPro" id="IPR015956">
    <property type="entry name" value="Peniciliin-bd_prot_C_sf"/>
</dbReference>
<dbReference type="PANTHER" id="PTHR21581:SF33">
    <property type="entry name" value="D-ALANYL-D-ALANINE CARBOXYPEPTIDASE DACB"/>
    <property type="match status" value="1"/>
</dbReference>
<evidence type="ECO:0000259" key="17">
    <source>
        <dbReference type="SMART" id="SM00936"/>
    </source>
</evidence>
<evidence type="ECO:0000256" key="12">
    <source>
        <dbReference type="ARBA" id="ARBA00034000"/>
    </source>
</evidence>
<dbReference type="InterPro" id="IPR037167">
    <property type="entry name" value="Peptidase_S11_C_sf"/>
</dbReference>
<proteinExistence type="inferred from homology"/>
<feature type="active site" description="Acyl-ester intermediate" evidence="13">
    <location>
        <position position="65"/>
    </location>
</feature>
<evidence type="ECO:0000256" key="16">
    <source>
        <dbReference type="SAM" id="SignalP"/>
    </source>
</evidence>
<dbReference type="Proteomes" id="UP000196710">
    <property type="component" value="Chromosome"/>
</dbReference>
<feature type="signal peptide" evidence="16">
    <location>
        <begin position="1"/>
        <end position="30"/>
    </location>
</feature>
<dbReference type="AlphaFoldDB" id="A0A1Z2XNG5"/>
<evidence type="ECO:0000256" key="7">
    <source>
        <dbReference type="ARBA" id="ARBA00022729"/>
    </source>
</evidence>
<reference evidence="20" key="2">
    <citation type="submission" date="2017-05" db="EMBL/GenBank/DDBJ databases">
        <title>Improved OligoMM genomes.</title>
        <authorList>
            <person name="Garzetti D."/>
        </authorList>
    </citation>
    <scope>NUCLEOTIDE SEQUENCE [LARGE SCALE GENOMIC DNA]</scope>
    <source>
        <strain evidence="20">KB18</strain>
    </source>
</reference>
<dbReference type="InterPro" id="IPR018044">
    <property type="entry name" value="Peptidase_S11"/>
</dbReference>
<dbReference type="GO" id="GO:0071555">
    <property type="term" value="P:cell wall organization"/>
    <property type="evidence" value="ECO:0007669"/>
    <property type="project" value="UniProtKB-KW"/>
</dbReference>
<comment type="catalytic activity">
    <reaction evidence="12">
        <text>Preferential cleavage: (Ac)2-L-Lys-D-Ala-|-D-Ala. Also transpeptidation of peptidyl-alanyl moieties that are N-acyl substituents of D-alanine.</text>
        <dbReference type="EC" id="3.4.16.4"/>
    </reaction>
</comment>
<dbReference type="InterPro" id="IPR001967">
    <property type="entry name" value="Peptidase_S11_N"/>
</dbReference>
<dbReference type="EMBL" id="CP021422">
    <property type="protein sequence ID" value="ASB39967.1"/>
    <property type="molecule type" value="Genomic_DNA"/>
</dbReference>
<keyword evidence="10" id="KW-0573">Peptidoglycan synthesis</keyword>